<feature type="region of interest" description="Disordered" evidence="4">
    <location>
        <begin position="66"/>
        <end position="90"/>
    </location>
</feature>
<comment type="caution">
    <text evidence="5">The sequence shown here is derived from an EMBL/GenBank/DDBJ whole genome shotgun (WGS) entry which is preliminary data.</text>
</comment>
<feature type="compositionally biased region" description="Basic and acidic residues" evidence="4">
    <location>
        <begin position="68"/>
        <end position="86"/>
    </location>
</feature>
<evidence type="ECO:0000256" key="3">
    <source>
        <dbReference type="ARBA" id="ARBA00023274"/>
    </source>
</evidence>
<gene>
    <name evidence="5" type="ORF">D6D85_05400</name>
</gene>
<reference evidence="5 6" key="1">
    <citation type="submission" date="2018-10" db="EMBL/GenBank/DDBJ databases">
        <title>Co-occurring genomic capacity for anaerobic methane metabolism and dissimilatory sulfite reduction discovered in the Korarchaeota.</title>
        <authorList>
            <person name="Mckay L.J."/>
            <person name="Dlakic M."/>
            <person name="Fields M.W."/>
            <person name="Delmont T.O."/>
            <person name="Eren A.M."/>
            <person name="Jay Z.J."/>
            <person name="Klingelsmith K.B."/>
            <person name="Rusch D.B."/>
            <person name="Inskeep W.P."/>
        </authorList>
    </citation>
    <scope>NUCLEOTIDE SEQUENCE [LARGE SCALE GENOMIC DNA]</scope>
    <source>
        <strain evidence="5 6">MDKW</strain>
    </source>
</reference>
<dbReference type="FunFam" id="1.10.10.1410:FF:000002">
    <property type="entry name" value="60S acidic ribosomal protein P2"/>
    <property type="match status" value="1"/>
</dbReference>
<dbReference type="OrthoDB" id="3337at2157"/>
<accession>A0A3R9X5P4</accession>
<dbReference type="InterPro" id="IPR022295">
    <property type="entry name" value="Ribosomal_P1_arc"/>
</dbReference>
<dbReference type="GO" id="GO:0003735">
    <property type="term" value="F:structural constituent of ribosome"/>
    <property type="evidence" value="ECO:0007669"/>
    <property type="project" value="InterPro"/>
</dbReference>
<dbReference type="RefSeq" id="WP_125671014.1">
    <property type="nucleotide sequence ID" value="NZ_RCOS01000066.1"/>
</dbReference>
<proteinExistence type="inferred from homology"/>
<keyword evidence="3" id="KW-0687">Ribonucleoprotein</keyword>
<dbReference type="GO" id="GO:1990904">
    <property type="term" value="C:ribonucleoprotein complex"/>
    <property type="evidence" value="ECO:0007669"/>
    <property type="project" value="UniProtKB-KW"/>
</dbReference>
<protein>
    <submittedName>
        <fullName evidence="5">50S ribosomal protein P1</fullName>
    </submittedName>
</protein>
<evidence type="ECO:0000313" key="6">
    <source>
        <dbReference type="Proteomes" id="UP000277582"/>
    </source>
</evidence>
<keyword evidence="2 5" id="KW-0689">Ribosomal protein</keyword>
<dbReference type="InterPro" id="IPR038716">
    <property type="entry name" value="P1/P2_N_sf"/>
</dbReference>
<organism evidence="5 6">
    <name type="scientific">Candidatus Methanodesulfokora washburnensis</name>
    <dbReference type="NCBI Taxonomy" id="2478471"/>
    <lineage>
        <taxon>Archaea</taxon>
        <taxon>Thermoproteota</taxon>
        <taxon>Candidatus Korarchaeia</taxon>
        <taxon>Candidatus Korarchaeia incertae sedis</taxon>
        <taxon>Candidatus Methanodesulfokora</taxon>
    </lineage>
</organism>
<evidence type="ECO:0000313" key="5">
    <source>
        <dbReference type="EMBL" id="RSN75978.1"/>
    </source>
</evidence>
<dbReference type="CDD" id="cd05832">
    <property type="entry name" value="Ribosomal_L12p"/>
    <property type="match status" value="1"/>
</dbReference>
<dbReference type="NCBIfam" id="TIGR03685">
    <property type="entry name" value="ribo_P1_arch"/>
    <property type="match status" value="1"/>
</dbReference>
<dbReference type="Proteomes" id="UP000277582">
    <property type="component" value="Unassembled WGS sequence"/>
</dbReference>
<dbReference type="GO" id="GO:0006414">
    <property type="term" value="P:translational elongation"/>
    <property type="evidence" value="ECO:0007669"/>
    <property type="project" value="InterPro"/>
</dbReference>
<dbReference type="GO" id="GO:0005840">
    <property type="term" value="C:ribosome"/>
    <property type="evidence" value="ECO:0007669"/>
    <property type="project" value="UniProtKB-KW"/>
</dbReference>
<dbReference type="EMBL" id="RCOS01000066">
    <property type="protein sequence ID" value="RSN75978.1"/>
    <property type="molecule type" value="Genomic_DNA"/>
</dbReference>
<sequence>MEYIYAALLLHELGKPLEENALSSVIKAAGIEPDMARVKQVVETLSKVDIDKILAQAQAAPVMAPPVAEKKEVKEEKKEEKKKEEKKEEEEVALEGLAGLFG</sequence>
<evidence type="ECO:0000256" key="2">
    <source>
        <dbReference type="ARBA" id="ARBA00022980"/>
    </source>
</evidence>
<name>A0A3R9X5P4_9CREN</name>
<evidence type="ECO:0000256" key="1">
    <source>
        <dbReference type="ARBA" id="ARBA00005436"/>
    </source>
</evidence>
<evidence type="ECO:0000256" key="4">
    <source>
        <dbReference type="SAM" id="MobiDB-lite"/>
    </source>
</evidence>
<comment type="similarity">
    <text evidence="1">Belongs to the eukaryotic ribosomal protein P1/P2 family.</text>
</comment>
<dbReference type="Pfam" id="PF00428">
    <property type="entry name" value="Ribosomal_60s"/>
    <property type="match status" value="1"/>
</dbReference>
<dbReference type="AlphaFoldDB" id="A0A3R9X5P4"/>
<dbReference type="Gene3D" id="1.10.10.1410">
    <property type="match status" value="1"/>
</dbReference>
<keyword evidence="6" id="KW-1185">Reference proteome</keyword>